<keyword evidence="2" id="KW-1185">Reference proteome</keyword>
<name>A0A1U9MB04_9HYPH</name>
<dbReference type="KEGG" id="bapa:BBC0178_009990"/>
<gene>
    <name evidence="1" type="ORF">BBC0178_009990</name>
</gene>
<organism evidence="1 2">
    <name type="scientific">Bartonella apihabitans</name>
    <dbReference type="NCBI Taxonomy" id="2750929"/>
    <lineage>
        <taxon>Bacteria</taxon>
        <taxon>Pseudomonadati</taxon>
        <taxon>Pseudomonadota</taxon>
        <taxon>Alphaproteobacteria</taxon>
        <taxon>Hyphomicrobiales</taxon>
        <taxon>Bartonellaceae</taxon>
        <taxon>Bartonella</taxon>
    </lineage>
</organism>
<accession>A0A1U9MB04</accession>
<reference evidence="1 2" key="1">
    <citation type="submission" date="2016-11" db="EMBL/GenBank/DDBJ databases">
        <title>Comparative genomics of Bartonella apis.</title>
        <authorList>
            <person name="Engel P."/>
        </authorList>
    </citation>
    <scope>NUCLEOTIDE SEQUENCE [LARGE SCALE GENOMIC DNA]</scope>
    <source>
        <strain evidence="1 2">BBC0178</strain>
    </source>
</reference>
<dbReference type="AlphaFoldDB" id="A0A1U9MB04"/>
<evidence type="ECO:0000313" key="2">
    <source>
        <dbReference type="Proteomes" id="UP000189660"/>
    </source>
</evidence>
<dbReference type="EMBL" id="CP015820">
    <property type="protein sequence ID" value="AQT42484.1"/>
    <property type="molecule type" value="Genomic_DNA"/>
</dbReference>
<evidence type="ECO:0000313" key="1">
    <source>
        <dbReference type="EMBL" id="AQT42484.1"/>
    </source>
</evidence>
<dbReference type="Proteomes" id="UP000189660">
    <property type="component" value="Chromosome"/>
</dbReference>
<protein>
    <submittedName>
        <fullName evidence="1">Uncharacterized protein</fullName>
    </submittedName>
</protein>
<sequence length="87" mass="10197">MAAFPKLPETYLLLKLRSVLILQRALSRLNIKPERETAAKLFIRRQKNIELTRVYEHLLKNRFGIFQALGLTFYLRLMSPMSGNGFM</sequence>
<proteinExistence type="predicted"/>